<dbReference type="PANTHER" id="PTHR23513">
    <property type="entry name" value="INTEGRAL MEMBRANE EFFLUX PROTEIN-RELATED"/>
    <property type="match status" value="1"/>
</dbReference>
<feature type="transmembrane region" description="Helical" evidence="6">
    <location>
        <begin position="81"/>
        <end position="105"/>
    </location>
</feature>
<dbReference type="Pfam" id="PF07690">
    <property type="entry name" value="MFS_1"/>
    <property type="match status" value="1"/>
</dbReference>
<dbReference type="Proteomes" id="UP000829708">
    <property type="component" value="Chromosome"/>
</dbReference>
<feature type="transmembrane region" description="Helical" evidence="6">
    <location>
        <begin position="349"/>
        <end position="369"/>
    </location>
</feature>
<feature type="transmembrane region" description="Helical" evidence="6">
    <location>
        <begin position="17"/>
        <end position="42"/>
    </location>
</feature>
<proteinExistence type="predicted"/>
<evidence type="ECO:0000313" key="7">
    <source>
        <dbReference type="EMBL" id="UOM51310.1"/>
    </source>
</evidence>
<gene>
    <name evidence="7" type="ORF">MUG09_00800</name>
</gene>
<evidence type="ECO:0000256" key="3">
    <source>
        <dbReference type="ARBA" id="ARBA00022692"/>
    </source>
</evidence>
<keyword evidence="5 6" id="KW-0472">Membrane</keyword>
<dbReference type="Gene3D" id="1.20.1250.20">
    <property type="entry name" value="MFS general substrate transporter like domains"/>
    <property type="match status" value="1"/>
</dbReference>
<feature type="transmembrane region" description="Helical" evidence="6">
    <location>
        <begin position="312"/>
        <end position="337"/>
    </location>
</feature>
<feature type="transmembrane region" description="Helical" evidence="6">
    <location>
        <begin position="177"/>
        <end position="197"/>
    </location>
</feature>
<feature type="transmembrane region" description="Helical" evidence="6">
    <location>
        <begin position="48"/>
        <end position="69"/>
    </location>
</feature>
<dbReference type="InterPro" id="IPR011701">
    <property type="entry name" value="MFS"/>
</dbReference>
<dbReference type="CDD" id="cd06173">
    <property type="entry name" value="MFS_MefA_like"/>
    <property type="match status" value="1"/>
</dbReference>
<evidence type="ECO:0000256" key="6">
    <source>
        <dbReference type="SAM" id="Phobius"/>
    </source>
</evidence>
<evidence type="ECO:0000256" key="5">
    <source>
        <dbReference type="ARBA" id="ARBA00023136"/>
    </source>
</evidence>
<evidence type="ECO:0000256" key="1">
    <source>
        <dbReference type="ARBA" id="ARBA00004651"/>
    </source>
</evidence>
<accession>A0ABY4DBD0</accession>
<feature type="transmembrane region" description="Helical" evidence="6">
    <location>
        <begin position="288"/>
        <end position="306"/>
    </location>
</feature>
<evidence type="ECO:0000256" key="2">
    <source>
        <dbReference type="ARBA" id="ARBA00022475"/>
    </source>
</evidence>
<keyword evidence="3 6" id="KW-0812">Transmembrane</keyword>
<keyword evidence="4 6" id="KW-1133">Transmembrane helix</keyword>
<feature type="transmembrane region" description="Helical" evidence="6">
    <location>
        <begin position="262"/>
        <end position="281"/>
    </location>
</feature>
<name>A0ABY4DBD0_9SPIR</name>
<evidence type="ECO:0000313" key="8">
    <source>
        <dbReference type="Proteomes" id="UP000829708"/>
    </source>
</evidence>
<evidence type="ECO:0000256" key="4">
    <source>
        <dbReference type="ARBA" id="ARBA00022989"/>
    </source>
</evidence>
<organism evidence="7 8">
    <name type="scientific">Sphaerochaeta associata</name>
    <dbReference type="NCBI Taxonomy" id="1129264"/>
    <lineage>
        <taxon>Bacteria</taxon>
        <taxon>Pseudomonadati</taxon>
        <taxon>Spirochaetota</taxon>
        <taxon>Spirochaetia</taxon>
        <taxon>Spirochaetales</taxon>
        <taxon>Sphaerochaetaceae</taxon>
        <taxon>Sphaerochaeta</taxon>
    </lineage>
</organism>
<keyword evidence="8" id="KW-1185">Reference proteome</keyword>
<dbReference type="RefSeq" id="WP_244772682.1">
    <property type="nucleotide sequence ID" value="NZ_CP094929.1"/>
</dbReference>
<dbReference type="PANTHER" id="PTHR23513:SF6">
    <property type="entry name" value="MAJOR FACILITATOR SUPERFAMILY ASSOCIATED DOMAIN-CONTAINING PROTEIN"/>
    <property type="match status" value="1"/>
</dbReference>
<protein>
    <submittedName>
        <fullName evidence="7">MFS transporter</fullName>
    </submittedName>
</protein>
<sequence>MQDTLQQKAPPLFSKRVVLFLLSQNLSIFGSSVVGFAIIWYITLETSSGIYLMLATLAQMVPHLVISLYSGVWADRHSRKVLIMLSDSFIAVATLVLALVFSLGWESIGAILAVSVIRSIGSGIQSPAVNAIIPQLVSEEHLVRIQGINQSISSALMLLSPAVGGMMLGLFGLVSTFYLDVVTATLAVVVFSFIKVAKPKRAEETHSVAADMKVGISYTFSNPILRNLLICYGFSFFLITPAAILTPLLVERTFGGEVWRLTLNEMVWTGGALLGGLLVSLKGNFKNKVTAISLSLVAFGSCFALLGVAPTFVIYLIVMGLGGIFVPFLNTAEIVMIQEISDEDKLGRVFSIVQILSGSAIPLGILVFGPLADRISIQILLVVSGILLVAVGLIYGRTASKQQVVKQAEVPTQGQ</sequence>
<feature type="transmembrane region" description="Helical" evidence="6">
    <location>
        <begin position="229"/>
        <end position="250"/>
    </location>
</feature>
<keyword evidence="2" id="KW-1003">Cell membrane</keyword>
<dbReference type="SUPFAM" id="SSF103473">
    <property type="entry name" value="MFS general substrate transporter"/>
    <property type="match status" value="1"/>
</dbReference>
<feature type="transmembrane region" description="Helical" evidence="6">
    <location>
        <begin position="375"/>
        <end position="396"/>
    </location>
</feature>
<dbReference type="InterPro" id="IPR036259">
    <property type="entry name" value="MFS_trans_sf"/>
</dbReference>
<comment type="subcellular location">
    <subcellularLocation>
        <location evidence="1">Cell membrane</location>
        <topology evidence="1">Multi-pass membrane protein</topology>
    </subcellularLocation>
</comment>
<reference evidence="8" key="1">
    <citation type="journal article" date="2024" name="J Bioinform Genom">
        <title>Complete genome sequence of the type strain bacterium Sphaerochaeta associata GLS2t (VKM B-2742)t.</title>
        <authorList>
            <person name="Troshina O.Y."/>
            <person name="Tepeeva A.N."/>
            <person name="Arzamasceva V.O."/>
            <person name="Whitman W.B."/>
            <person name="Varghese N."/>
            <person name="Shapiro N."/>
            <person name="Woyke T."/>
            <person name="Kripides N.C."/>
            <person name="Vasilenko O.V."/>
        </authorList>
    </citation>
    <scope>NUCLEOTIDE SEQUENCE [LARGE SCALE GENOMIC DNA]</scope>
    <source>
        <strain evidence="8">GLS2T</strain>
    </source>
</reference>
<dbReference type="EMBL" id="CP094929">
    <property type="protein sequence ID" value="UOM51310.1"/>
    <property type="molecule type" value="Genomic_DNA"/>
</dbReference>